<keyword evidence="1" id="KW-0472">Membrane</keyword>
<name>A0A9X3UU81_PASMD</name>
<organism evidence="2 3">
    <name type="scientific">Pasteurella multocida</name>
    <dbReference type="NCBI Taxonomy" id="747"/>
    <lineage>
        <taxon>Bacteria</taxon>
        <taxon>Pseudomonadati</taxon>
        <taxon>Pseudomonadota</taxon>
        <taxon>Gammaproteobacteria</taxon>
        <taxon>Pasteurellales</taxon>
        <taxon>Pasteurellaceae</taxon>
        <taxon>Pasteurella</taxon>
    </lineage>
</organism>
<reference evidence="2" key="1">
    <citation type="submission" date="2022-07" db="EMBL/GenBank/DDBJ databases">
        <title>Genome-based characterization of novel serogroup A variants of Pasteurella multocida.</title>
        <authorList>
            <person name="Prajapati A."/>
            <person name="Yogisharadhya R."/>
            <person name="Mohanty N."/>
            <person name="Chanda M."/>
            <person name="Mendem S.K."/>
            <person name="Siddaramappa S."/>
            <person name="Shivachandra S.B."/>
        </authorList>
    </citation>
    <scope>NUCLEOTIDE SEQUENCE</scope>
    <source>
        <strain evidence="2">NIVEDIPm19</strain>
    </source>
</reference>
<comment type="caution">
    <text evidence="2">The sequence shown here is derived from an EMBL/GenBank/DDBJ whole genome shotgun (WGS) entry which is preliminary data.</text>
</comment>
<protein>
    <submittedName>
        <fullName evidence="2">Uncharacterized protein</fullName>
    </submittedName>
</protein>
<gene>
    <name evidence="2" type="ORF">NM948_07620</name>
</gene>
<dbReference type="Proteomes" id="UP001145481">
    <property type="component" value="Unassembled WGS sequence"/>
</dbReference>
<keyword evidence="1" id="KW-1133">Transmembrane helix</keyword>
<keyword evidence="1" id="KW-0812">Transmembrane</keyword>
<feature type="transmembrane region" description="Helical" evidence="1">
    <location>
        <begin position="12"/>
        <end position="29"/>
    </location>
</feature>
<accession>A0A9X3UU81</accession>
<dbReference type="AlphaFoldDB" id="A0A9X3UU81"/>
<sequence length="51" mass="5801">MKYRAKNHSKQVLILLGLDILIYVVQIGLSRDIMQATDALLFVNKNIANMI</sequence>
<dbReference type="EMBL" id="JANJHC010000015">
    <property type="protein sequence ID" value="MDA5623411.1"/>
    <property type="molecule type" value="Genomic_DNA"/>
</dbReference>
<proteinExistence type="predicted"/>
<evidence type="ECO:0000313" key="3">
    <source>
        <dbReference type="Proteomes" id="UP001145481"/>
    </source>
</evidence>
<evidence type="ECO:0000313" key="2">
    <source>
        <dbReference type="EMBL" id="MDA5623411.1"/>
    </source>
</evidence>
<dbReference type="RefSeq" id="WP_005749898.1">
    <property type="nucleotide sequence ID" value="NZ_CP017961.1"/>
</dbReference>
<evidence type="ECO:0000256" key="1">
    <source>
        <dbReference type="SAM" id="Phobius"/>
    </source>
</evidence>